<dbReference type="Gene3D" id="3.40.50.2000">
    <property type="entry name" value="Glycogen Phosphorylase B"/>
    <property type="match status" value="2"/>
</dbReference>
<dbReference type="PROSITE" id="PS00375">
    <property type="entry name" value="UDPGT"/>
    <property type="match status" value="1"/>
</dbReference>
<dbReference type="CDD" id="cd03784">
    <property type="entry name" value="GT1_Gtf-like"/>
    <property type="match status" value="1"/>
</dbReference>
<evidence type="ECO:0000256" key="1">
    <source>
        <dbReference type="ARBA" id="ARBA00009995"/>
    </source>
</evidence>
<dbReference type="AlphaFoldDB" id="A0A328E8I0"/>
<dbReference type="EC" id="2.4.1.-" evidence="5"/>
<name>A0A328E8I0_9ASTE</name>
<evidence type="ECO:0000256" key="2">
    <source>
        <dbReference type="ARBA" id="ARBA00022676"/>
    </source>
</evidence>
<dbReference type="InterPro" id="IPR035595">
    <property type="entry name" value="UDP_glycos_trans_CS"/>
</dbReference>
<organism evidence="6 7">
    <name type="scientific">Cuscuta australis</name>
    <dbReference type="NCBI Taxonomy" id="267555"/>
    <lineage>
        <taxon>Eukaryota</taxon>
        <taxon>Viridiplantae</taxon>
        <taxon>Streptophyta</taxon>
        <taxon>Embryophyta</taxon>
        <taxon>Tracheophyta</taxon>
        <taxon>Spermatophyta</taxon>
        <taxon>Magnoliopsida</taxon>
        <taxon>eudicotyledons</taxon>
        <taxon>Gunneridae</taxon>
        <taxon>Pentapetalae</taxon>
        <taxon>asterids</taxon>
        <taxon>lamiids</taxon>
        <taxon>Solanales</taxon>
        <taxon>Convolvulaceae</taxon>
        <taxon>Cuscuteae</taxon>
        <taxon>Cuscuta</taxon>
        <taxon>Cuscuta subgen. Grammica</taxon>
        <taxon>Cuscuta sect. Cleistogrammica</taxon>
    </lineage>
</organism>
<evidence type="ECO:0000313" key="7">
    <source>
        <dbReference type="Proteomes" id="UP000249390"/>
    </source>
</evidence>
<keyword evidence="7" id="KW-1185">Reference proteome</keyword>
<dbReference type="Proteomes" id="UP000249390">
    <property type="component" value="Unassembled WGS sequence"/>
</dbReference>
<protein>
    <recommendedName>
        <fullName evidence="5">Glycosyltransferase</fullName>
        <ecNumber evidence="5">2.4.1.-</ecNumber>
    </recommendedName>
</protein>
<accession>A0A328E8I0</accession>
<comment type="caution">
    <text evidence="6">The sequence shown here is derived from an EMBL/GenBank/DDBJ whole genome shotgun (WGS) entry which is preliminary data.</text>
</comment>
<dbReference type="FunFam" id="3.40.50.2000:FF:000054">
    <property type="entry name" value="Glycosyltransferase"/>
    <property type="match status" value="1"/>
</dbReference>
<proteinExistence type="inferred from homology"/>
<dbReference type="FunFam" id="3.40.50.2000:FF:000051">
    <property type="entry name" value="Glycosyltransferase"/>
    <property type="match status" value="1"/>
</dbReference>
<evidence type="ECO:0000313" key="6">
    <source>
        <dbReference type="EMBL" id="RAL54197.1"/>
    </source>
</evidence>
<dbReference type="Pfam" id="PF00201">
    <property type="entry name" value="UDPGT"/>
    <property type="match status" value="1"/>
</dbReference>
<evidence type="ECO:0000256" key="3">
    <source>
        <dbReference type="ARBA" id="ARBA00022679"/>
    </source>
</evidence>
<gene>
    <name evidence="6" type="ORF">DM860_004668</name>
</gene>
<comment type="similarity">
    <text evidence="1 4">Belongs to the UDP-glycosyltransferase family.</text>
</comment>
<dbReference type="EMBL" id="NQVE01000015">
    <property type="protein sequence ID" value="RAL54197.1"/>
    <property type="molecule type" value="Genomic_DNA"/>
</dbReference>
<sequence>MADAPHPNAPHVVIVPTPGIGHLTPLVEFAKRLSLHHHFSVTFILPTDGPVSAAHKTILHNLPAGISYTLLPPVNFDDLSPYVKIETRISLQITRSLPAFRHAFRSIVETTRTVALVVDLFGTDAFDVAVEFGVSPFIFYPTTAMCLSLFLNLPEMDREVACEYRDMDEPLRLPGCIPIRGGDLLDPVQDRKDEAYKWVLHHAGRYRMAEGIIVNTFEDLEPGALKALQEPDSGNPPVYPVGPLTKISDPGRVNGAANRCPILEWLDKQPRASVVYVSFGSGGTHTQKQFTEIAYGLEASGQRFVWVVKCPNDAASNAAYFSVQSLTNPFDFLPKGFGERTKELGLVVPDWAPQSQILSHDAVGGFLTHCGWNSILEGVVRGVPLIAWPMYAEQRMNAVMLIEDLKVALRPKIGEDGVVGRDEIGDTIKALIQGDEAKEVRKRMRELKEAAHRVFGPDGSSANALARLASKLKAYSV</sequence>
<dbReference type="InterPro" id="IPR002213">
    <property type="entry name" value="UDP_glucos_trans"/>
</dbReference>
<evidence type="ECO:0000256" key="4">
    <source>
        <dbReference type="RuleBase" id="RU003718"/>
    </source>
</evidence>
<dbReference type="PANTHER" id="PTHR48046">
    <property type="entry name" value="UDP-GLYCOSYLTRANSFERASE 72E1"/>
    <property type="match status" value="1"/>
</dbReference>
<reference evidence="6 7" key="1">
    <citation type="submission" date="2018-06" db="EMBL/GenBank/DDBJ databases">
        <title>The Genome of Cuscuta australis (Dodder) Provides Insight into the Evolution of Plant Parasitism.</title>
        <authorList>
            <person name="Liu H."/>
        </authorList>
    </citation>
    <scope>NUCLEOTIDE SEQUENCE [LARGE SCALE GENOMIC DNA]</scope>
    <source>
        <strain evidence="7">cv. Yunnan</strain>
        <tissue evidence="6">Vines</tissue>
    </source>
</reference>
<keyword evidence="2 4" id="KW-0328">Glycosyltransferase</keyword>
<dbReference type="PANTHER" id="PTHR48046:SF6">
    <property type="entry name" value="GLYCOSYLTRANSFERASE"/>
    <property type="match status" value="1"/>
</dbReference>
<evidence type="ECO:0000256" key="5">
    <source>
        <dbReference type="RuleBase" id="RU362057"/>
    </source>
</evidence>
<dbReference type="SUPFAM" id="SSF53756">
    <property type="entry name" value="UDP-Glycosyltransferase/glycogen phosphorylase"/>
    <property type="match status" value="1"/>
</dbReference>
<dbReference type="GO" id="GO:0008194">
    <property type="term" value="F:UDP-glycosyltransferase activity"/>
    <property type="evidence" value="ECO:0007669"/>
    <property type="project" value="InterPro"/>
</dbReference>
<keyword evidence="3 4" id="KW-0808">Transferase</keyword>